<keyword evidence="3" id="KW-0540">Nuclease</keyword>
<dbReference type="GO" id="GO:0004519">
    <property type="term" value="F:endonuclease activity"/>
    <property type="evidence" value="ECO:0007669"/>
    <property type="project" value="UniProtKB-KW"/>
</dbReference>
<evidence type="ECO:0000256" key="7">
    <source>
        <dbReference type="ARBA" id="ARBA00022842"/>
    </source>
</evidence>
<accession>A0A5N5QBK0</accession>
<reference evidence="18 19" key="1">
    <citation type="journal article" date="2019" name="Fungal Biol. Biotechnol.">
        <title>Draft genome sequence of fastidious pathogen Ceratobasidium theobromae, which causes vascular-streak dieback in Theobroma cacao.</title>
        <authorList>
            <person name="Ali S.S."/>
            <person name="Asman A."/>
            <person name="Shao J."/>
            <person name="Firmansyah A.P."/>
            <person name="Susilo A.W."/>
            <person name="Rosmana A."/>
            <person name="McMahon P."/>
            <person name="Junaid M."/>
            <person name="Guest D."/>
            <person name="Kheng T.Y."/>
            <person name="Meinhardt L.W."/>
            <person name="Bailey B.A."/>
        </authorList>
    </citation>
    <scope>NUCLEOTIDE SEQUENCE [LARGE SCALE GENOMIC DNA]</scope>
    <source>
        <strain evidence="18 19">CT2</strain>
    </source>
</reference>
<dbReference type="GO" id="GO:0006310">
    <property type="term" value="P:DNA recombination"/>
    <property type="evidence" value="ECO:0007669"/>
    <property type="project" value="UniProtKB-KW"/>
</dbReference>
<evidence type="ECO:0000256" key="5">
    <source>
        <dbReference type="ARBA" id="ARBA00022759"/>
    </source>
</evidence>
<keyword evidence="19" id="KW-1185">Reference proteome</keyword>
<dbReference type="EMBL" id="SSOP01000330">
    <property type="protein sequence ID" value="KAB5589019.1"/>
    <property type="molecule type" value="Genomic_DNA"/>
</dbReference>
<dbReference type="GO" id="GO:0003887">
    <property type="term" value="F:DNA-directed DNA polymerase activity"/>
    <property type="evidence" value="ECO:0007669"/>
    <property type="project" value="UniProtKB-KW"/>
</dbReference>
<keyword evidence="7" id="KW-0460">Magnesium</keyword>
<evidence type="ECO:0000256" key="9">
    <source>
        <dbReference type="ARBA" id="ARBA00022908"/>
    </source>
</evidence>
<evidence type="ECO:0000256" key="8">
    <source>
        <dbReference type="ARBA" id="ARBA00022884"/>
    </source>
</evidence>
<dbReference type="PANTHER" id="PTHR42648:SF11">
    <property type="entry name" value="TRANSPOSON TY4-P GAG-POL POLYPROTEIN"/>
    <property type="match status" value="1"/>
</dbReference>
<evidence type="ECO:0000313" key="19">
    <source>
        <dbReference type="Proteomes" id="UP000383932"/>
    </source>
</evidence>
<keyword evidence="8" id="KW-0694">RNA-binding</keyword>
<evidence type="ECO:0000256" key="4">
    <source>
        <dbReference type="ARBA" id="ARBA00022723"/>
    </source>
</evidence>
<dbReference type="InterPro" id="IPR036397">
    <property type="entry name" value="RNaseH_sf"/>
</dbReference>
<dbReference type="InterPro" id="IPR039537">
    <property type="entry name" value="Retrotran_Ty1/copia-like"/>
</dbReference>
<dbReference type="GO" id="GO:0005634">
    <property type="term" value="C:nucleus"/>
    <property type="evidence" value="ECO:0007669"/>
    <property type="project" value="UniProtKB-ARBA"/>
</dbReference>
<dbReference type="Proteomes" id="UP000383932">
    <property type="component" value="Unassembled WGS sequence"/>
</dbReference>
<dbReference type="PANTHER" id="PTHR42648">
    <property type="entry name" value="TRANSPOSASE, PUTATIVE-RELATED"/>
    <property type="match status" value="1"/>
</dbReference>
<keyword evidence="10" id="KW-0695">RNA-directed DNA polymerase</keyword>
<proteinExistence type="predicted"/>
<evidence type="ECO:0000256" key="14">
    <source>
        <dbReference type="ARBA" id="ARBA00048173"/>
    </source>
</evidence>
<keyword evidence="11" id="KW-0808">Transferase</keyword>
<keyword evidence="13" id="KW-0511">Multifunctional enzyme</keyword>
<dbReference type="GO" id="GO:0032196">
    <property type="term" value="P:transposition"/>
    <property type="evidence" value="ECO:0007669"/>
    <property type="project" value="UniProtKB-KW"/>
</dbReference>
<dbReference type="Gene3D" id="3.30.420.10">
    <property type="entry name" value="Ribonuclease H-like superfamily/Ribonuclease H"/>
    <property type="match status" value="1"/>
</dbReference>
<keyword evidence="5" id="KW-0255">Endonuclease</keyword>
<evidence type="ECO:0000256" key="6">
    <source>
        <dbReference type="ARBA" id="ARBA00022801"/>
    </source>
</evidence>
<organism evidence="18 19">
    <name type="scientific">Ceratobasidium theobromae</name>
    <dbReference type="NCBI Taxonomy" id="1582974"/>
    <lineage>
        <taxon>Eukaryota</taxon>
        <taxon>Fungi</taxon>
        <taxon>Dikarya</taxon>
        <taxon>Basidiomycota</taxon>
        <taxon>Agaricomycotina</taxon>
        <taxon>Agaricomycetes</taxon>
        <taxon>Cantharellales</taxon>
        <taxon>Ceratobasidiaceae</taxon>
        <taxon>Ceratobasidium</taxon>
    </lineage>
</organism>
<dbReference type="GO" id="GO:0015074">
    <property type="term" value="P:DNA integration"/>
    <property type="evidence" value="ECO:0007669"/>
    <property type="project" value="UniProtKB-KW"/>
</dbReference>
<evidence type="ECO:0000259" key="17">
    <source>
        <dbReference type="PROSITE" id="PS50994"/>
    </source>
</evidence>
<comment type="caution">
    <text evidence="18">The sequence shown here is derived from an EMBL/GenBank/DDBJ whole genome shotgun (WGS) entry which is preliminary data.</text>
</comment>
<keyword evidence="2" id="KW-0548">Nucleotidyltransferase</keyword>
<dbReference type="InterPro" id="IPR013103">
    <property type="entry name" value="RVT_2"/>
</dbReference>
<comment type="catalytic activity">
    <reaction evidence="14">
        <text>DNA(n) + a 2'-deoxyribonucleoside 5'-triphosphate = DNA(n+1) + diphosphate</text>
        <dbReference type="Rhea" id="RHEA:22508"/>
        <dbReference type="Rhea" id="RHEA-COMP:17339"/>
        <dbReference type="Rhea" id="RHEA-COMP:17340"/>
        <dbReference type="ChEBI" id="CHEBI:33019"/>
        <dbReference type="ChEBI" id="CHEBI:61560"/>
        <dbReference type="ChEBI" id="CHEBI:173112"/>
        <dbReference type="EC" id="2.7.7.49"/>
    </reaction>
</comment>
<dbReference type="GO" id="GO:0003964">
    <property type="term" value="F:RNA-directed DNA polymerase activity"/>
    <property type="evidence" value="ECO:0007669"/>
    <property type="project" value="UniProtKB-KW"/>
</dbReference>
<dbReference type="Pfam" id="PF07727">
    <property type="entry name" value="RVT_2"/>
    <property type="match status" value="1"/>
</dbReference>
<keyword evidence="6" id="KW-0378">Hydrolase</keyword>
<dbReference type="SUPFAM" id="SSF53098">
    <property type="entry name" value="Ribonuclease H-like"/>
    <property type="match status" value="1"/>
</dbReference>
<evidence type="ECO:0000256" key="15">
    <source>
        <dbReference type="ARBA" id="ARBA00049244"/>
    </source>
</evidence>
<protein>
    <submittedName>
        <fullName evidence="18">Copia protein</fullName>
    </submittedName>
</protein>
<evidence type="ECO:0000256" key="11">
    <source>
        <dbReference type="ARBA" id="ARBA00022932"/>
    </source>
</evidence>
<evidence type="ECO:0000256" key="3">
    <source>
        <dbReference type="ARBA" id="ARBA00022722"/>
    </source>
</evidence>
<dbReference type="GO" id="GO:0003723">
    <property type="term" value="F:RNA binding"/>
    <property type="evidence" value="ECO:0007669"/>
    <property type="project" value="UniProtKB-KW"/>
</dbReference>
<evidence type="ECO:0000256" key="1">
    <source>
        <dbReference type="ARBA" id="ARBA00022578"/>
    </source>
</evidence>
<dbReference type="InterPro" id="IPR012337">
    <property type="entry name" value="RNaseH-like_sf"/>
</dbReference>
<evidence type="ECO:0000256" key="16">
    <source>
        <dbReference type="SAM" id="MobiDB-lite"/>
    </source>
</evidence>
<keyword evidence="4" id="KW-0479">Metal-binding</keyword>
<dbReference type="CDD" id="cd09272">
    <property type="entry name" value="RNase_HI_RT_Ty1"/>
    <property type="match status" value="1"/>
</dbReference>
<keyword evidence="9" id="KW-0229">DNA integration</keyword>
<gene>
    <name evidence="18" type="ORF">CTheo_7544</name>
</gene>
<dbReference type="Pfam" id="PF00665">
    <property type="entry name" value="rve"/>
    <property type="match status" value="1"/>
</dbReference>
<feature type="region of interest" description="Disordered" evidence="16">
    <location>
        <begin position="388"/>
        <end position="435"/>
    </location>
</feature>
<evidence type="ECO:0000256" key="12">
    <source>
        <dbReference type="ARBA" id="ARBA00023172"/>
    </source>
</evidence>
<evidence type="ECO:0000256" key="13">
    <source>
        <dbReference type="ARBA" id="ARBA00023268"/>
    </source>
</evidence>
<evidence type="ECO:0000313" key="18">
    <source>
        <dbReference type="EMBL" id="KAB5589019.1"/>
    </source>
</evidence>
<comment type="catalytic activity">
    <reaction evidence="15">
        <text>DNA(n) + a 2'-deoxyribonucleoside 5'-triphosphate = DNA(n+1) + diphosphate</text>
        <dbReference type="Rhea" id="RHEA:22508"/>
        <dbReference type="Rhea" id="RHEA-COMP:17339"/>
        <dbReference type="Rhea" id="RHEA-COMP:17340"/>
        <dbReference type="ChEBI" id="CHEBI:33019"/>
        <dbReference type="ChEBI" id="CHEBI:61560"/>
        <dbReference type="ChEBI" id="CHEBI:173112"/>
        <dbReference type="EC" id="2.7.7.7"/>
    </reaction>
</comment>
<keyword evidence="1" id="KW-0815">Transposition</keyword>
<dbReference type="AlphaFoldDB" id="A0A5N5QBK0"/>
<dbReference type="PROSITE" id="PS50994">
    <property type="entry name" value="INTEGRASE"/>
    <property type="match status" value="1"/>
</dbReference>
<keyword evidence="11" id="KW-0239">DNA-directed DNA polymerase</keyword>
<evidence type="ECO:0000256" key="2">
    <source>
        <dbReference type="ARBA" id="ARBA00022695"/>
    </source>
</evidence>
<dbReference type="GO" id="GO:0046872">
    <property type="term" value="F:metal ion binding"/>
    <property type="evidence" value="ECO:0007669"/>
    <property type="project" value="UniProtKB-KW"/>
</dbReference>
<evidence type="ECO:0000256" key="10">
    <source>
        <dbReference type="ARBA" id="ARBA00022918"/>
    </source>
</evidence>
<dbReference type="OrthoDB" id="3344688at2759"/>
<dbReference type="GO" id="GO:0016787">
    <property type="term" value="F:hydrolase activity"/>
    <property type="evidence" value="ECO:0007669"/>
    <property type="project" value="UniProtKB-KW"/>
</dbReference>
<dbReference type="InterPro" id="IPR001584">
    <property type="entry name" value="Integrase_cat-core"/>
</dbReference>
<name>A0A5N5QBK0_9AGAM</name>
<sequence>MTFWDESGQKHKTGDTEMIALAMKIGEWKEGNSWYLMATTDPGQHAYLSRTLHDWHIILGHADPRNILRMHAAHLSKGLNITKTDAIGLNPNFDCVGCVQGKSHVCPFPDSNSETPCEIGNVIYSDVWGLASKYSLQGNEYYIVFVDGATRFMFVHFMRHKSEAVDRYIAFSNFIHTQKGKEIKRIHFDNGKELINKRLRTYCDSTGTEITMAAPYSSQQNGPAERVHRTLADQACSMLHGHLNTRGKTFLWQEAISYACTISNNLPHSIRGEWCVPQIDMFGKPIDLSYFQLFGSTCHVLIQKKSQSKIEAKMHMAIFTGIDRNSSGAWRYFAPPDCAIRTSRNVFFPRHLPDLTSLNDPLPIAHSESAEDLDSKDWVQIFTPSEGEMGLDSAKSTHTHNTRSEISPIDDSNQGEPPKPLPAPLPTRSRSSDRTEHVHIPIIDDAKLSVPADCTVPGISSAHITCSQAAGKAVQHVALDEHGKPHCALWLMAINDICKQTALNISVPTIRTNQNFAAFPMHVINCFHSLHSARAEDLSCFDTWIARNFNSASLPSPLGSDPDSPKWSDALKSNRRQDWIEALESEMQQLIYLDIYEDFPHDQIPRSRQLLSSGIVGRIKRDADGSEIRVKARVVVHGNRQIAGLSYGDTFSNTPDLSFIHATLVVVAYADLDCHMIDVTGAYTHAPIDCELYVEYPEGYGKGGLTVMKLKKALYGAHQSSRLWEQYRNARILTLGYHPNQKDVSIFTRTKNGVYSIIICYVDDFVICCTAGHIESIKKEILDLFDCKDLGELKLFIGIAIKRDRAKRTLSLLMESYIKNIVKMADLHNAAPTNTPMPHSQPILEPVVSPDYSFLYIMHLGRLFWVAHCCRPDISFVTSLLARFSNCYGTPHISILKQVFRYLAATANLGIIYNRNKPFYEVGYSNADYTTQHGRKSITGSLVIMGGAAVSWASKRQTSVSLSTMEAEFIALCNTAKDIISIRQFLNELGIRYETPVASPIFCDNQAVIEAVHNPTHKTRAKHIDIAYNFIHNEIYNQKVSVSFIPTRDNLADALTKPLAPMQHYYLTDSFLGIPERSQVTSSTRARDSFVHTTKRLG</sequence>
<feature type="domain" description="Integrase catalytic" evidence="17">
    <location>
        <begin position="112"/>
        <end position="285"/>
    </location>
</feature>
<keyword evidence="12" id="KW-0233">DNA recombination</keyword>